<evidence type="ECO:0000313" key="2">
    <source>
        <dbReference type="Proteomes" id="UP000237000"/>
    </source>
</evidence>
<gene>
    <name evidence="1" type="ORF">TorRG33x02_152830</name>
</gene>
<dbReference type="InParanoid" id="A0A2P5ETM4"/>
<dbReference type="AlphaFoldDB" id="A0A2P5ETM4"/>
<evidence type="ECO:0000313" key="1">
    <source>
        <dbReference type="EMBL" id="PON88900.1"/>
    </source>
</evidence>
<accession>A0A2P5ETM4</accession>
<dbReference type="EMBL" id="JXTC01000100">
    <property type="protein sequence ID" value="PON88900.1"/>
    <property type="molecule type" value="Genomic_DNA"/>
</dbReference>
<name>A0A2P5ETM4_TREOI</name>
<reference evidence="2" key="1">
    <citation type="submission" date="2016-06" db="EMBL/GenBank/DDBJ databases">
        <title>Parallel loss of symbiosis genes in relatives of nitrogen-fixing non-legume Parasponia.</title>
        <authorList>
            <person name="Van Velzen R."/>
            <person name="Holmer R."/>
            <person name="Bu F."/>
            <person name="Rutten L."/>
            <person name="Van Zeijl A."/>
            <person name="Liu W."/>
            <person name="Santuari L."/>
            <person name="Cao Q."/>
            <person name="Sharma T."/>
            <person name="Shen D."/>
            <person name="Roswanjaya Y."/>
            <person name="Wardhani T."/>
            <person name="Kalhor M.S."/>
            <person name="Jansen J."/>
            <person name="Van den Hoogen J."/>
            <person name="Gungor B."/>
            <person name="Hartog M."/>
            <person name="Hontelez J."/>
            <person name="Verver J."/>
            <person name="Yang W.-C."/>
            <person name="Schijlen E."/>
            <person name="Repin R."/>
            <person name="Schilthuizen M."/>
            <person name="Schranz E."/>
            <person name="Heidstra R."/>
            <person name="Miyata K."/>
            <person name="Fedorova E."/>
            <person name="Kohlen W."/>
            <person name="Bisseling T."/>
            <person name="Smit S."/>
            <person name="Geurts R."/>
        </authorList>
    </citation>
    <scope>NUCLEOTIDE SEQUENCE [LARGE SCALE GENOMIC DNA]</scope>
    <source>
        <strain evidence="2">cv. RG33-2</strain>
    </source>
</reference>
<dbReference type="Proteomes" id="UP000237000">
    <property type="component" value="Unassembled WGS sequence"/>
</dbReference>
<protein>
    <submittedName>
        <fullName evidence="1">Uncharacterized protein</fullName>
    </submittedName>
</protein>
<comment type="caution">
    <text evidence="1">The sequence shown here is derived from an EMBL/GenBank/DDBJ whole genome shotgun (WGS) entry which is preliminary data.</text>
</comment>
<proteinExistence type="predicted"/>
<organism evidence="1 2">
    <name type="scientific">Trema orientale</name>
    <name type="common">Charcoal tree</name>
    <name type="synonym">Celtis orientalis</name>
    <dbReference type="NCBI Taxonomy" id="63057"/>
    <lineage>
        <taxon>Eukaryota</taxon>
        <taxon>Viridiplantae</taxon>
        <taxon>Streptophyta</taxon>
        <taxon>Embryophyta</taxon>
        <taxon>Tracheophyta</taxon>
        <taxon>Spermatophyta</taxon>
        <taxon>Magnoliopsida</taxon>
        <taxon>eudicotyledons</taxon>
        <taxon>Gunneridae</taxon>
        <taxon>Pentapetalae</taxon>
        <taxon>rosids</taxon>
        <taxon>fabids</taxon>
        <taxon>Rosales</taxon>
        <taxon>Cannabaceae</taxon>
        <taxon>Trema</taxon>
    </lineage>
</organism>
<sequence length="68" mass="7504">MGVVVACWTARLRDEFLVLLGGLMALREGLRLVVEKGLSITIVETDASVVVPLYRSCDSFSSFFSCYL</sequence>
<keyword evidence="2" id="KW-1185">Reference proteome</keyword>